<feature type="transmembrane region" description="Helical" evidence="6">
    <location>
        <begin position="163"/>
        <end position="182"/>
    </location>
</feature>
<evidence type="ECO:0000313" key="7">
    <source>
        <dbReference type="EMBL" id="KGG51865.1"/>
    </source>
</evidence>
<gene>
    <name evidence="7" type="ORF">DI09_25p250</name>
</gene>
<feature type="transmembrane region" description="Helical" evidence="6">
    <location>
        <begin position="595"/>
        <end position="624"/>
    </location>
</feature>
<dbReference type="GeneID" id="25259264"/>
<feature type="transmembrane region" description="Helical" evidence="6">
    <location>
        <begin position="497"/>
        <end position="517"/>
    </location>
</feature>
<feature type="transmembrane region" description="Helical" evidence="6">
    <location>
        <begin position="21"/>
        <end position="44"/>
    </location>
</feature>
<evidence type="ECO:0000313" key="8">
    <source>
        <dbReference type="Proteomes" id="UP000029725"/>
    </source>
</evidence>
<comment type="subcellular location">
    <subcellularLocation>
        <location evidence="1">Membrane</location>
        <topology evidence="1">Multi-pass membrane protein</topology>
    </subcellularLocation>
</comment>
<dbReference type="PANTHER" id="PTHR21716">
    <property type="entry name" value="TRANSMEMBRANE PROTEIN"/>
    <property type="match status" value="1"/>
</dbReference>
<keyword evidence="4 6" id="KW-1133">Transmembrane helix</keyword>
<dbReference type="HOGENOM" id="CLU_430876_0_0_1"/>
<evidence type="ECO:0000256" key="4">
    <source>
        <dbReference type="ARBA" id="ARBA00022989"/>
    </source>
</evidence>
<comment type="similarity">
    <text evidence="2">Belongs to the autoinducer-2 exporter (AI-2E) (TC 2.A.86) family.</text>
</comment>
<feature type="transmembrane region" description="Helical" evidence="6">
    <location>
        <begin position="523"/>
        <end position="545"/>
    </location>
</feature>
<comment type="caution">
    <text evidence="7">The sequence shown here is derived from an EMBL/GenBank/DDBJ whole genome shotgun (WGS) entry which is preliminary data.</text>
</comment>
<dbReference type="Proteomes" id="UP000029725">
    <property type="component" value="Unassembled WGS sequence"/>
</dbReference>
<dbReference type="RefSeq" id="XP_013238292.1">
    <property type="nucleotide sequence ID" value="XM_013382838.1"/>
</dbReference>
<evidence type="ECO:0000256" key="2">
    <source>
        <dbReference type="ARBA" id="ARBA00009773"/>
    </source>
</evidence>
<keyword evidence="5 6" id="KW-0472">Membrane</keyword>
<dbReference type="GO" id="GO:0016020">
    <property type="term" value="C:membrane"/>
    <property type="evidence" value="ECO:0007669"/>
    <property type="project" value="UniProtKB-SubCell"/>
</dbReference>
<dbReference type="InterPro" id="IPR002549">
    <property type="entry name" value="AI-2E-like"/>
</dbReference>
<evidence type="ECO:0000256" key="6">
    <source>
        <dbReference type="SAM" id="Phobius"/>
    </source>
</evidence>
<evidence type="ECO:0000256" key="1">
    <source>
        <dbReference type="ARBA" id="ARBA00004141"/>
    </source>
</evidence>
<sequence>MQDPDAQKKPPNLYSKKEVRLIVRNALLSSTVLLFIVFSTLILYFNFVSIAPYISSIIWGVILSIPLHYLKRNLLNVLLNSTDPNAISSGTLRALVWSIFKEGFKLMCEPLLQTYHKYVPTSIQGSIDKRVALASAAGKVSGHSAKVRVSALYSHLSTLPSSFYFGVLFSGSAWCIIIKLILHIPVLLWIPIFVILILFFSLKAFRQAFGTFWRAFKTKIFGLKSPKLAPQLTASDKEDAEQRLHSRLASFLIFGSTFLFYTLIILTVVQTVFHVRYIVTHGVSSLMSGEQFPGVKNFTTEYSETAASWFDAQVNERFPTANFSASKILKLANEMNEDSVDPFTLFCQQAVVTLKNYNLLVTSAFVETSFLGLNSSFSYGEIFHEWKSVFQLAWDNFCANPNAEKIKATLANVFSSFSSAGSRVFSVLLSGAGFISHCAVIASVAHTFVARKSSVLEDFSEVLEASIDSNGIFQKSIEASLNAIFAKMVKTFVWHSMFTWLSFEVLGVPFSLLAGLMSGIISILPIASSFSMIVVPFGIFFLGVAERSIIRTVMLIGVHYFYSDCIHPLIYQDVLIASGPSAQVLPSEKITGTSIALGVIAFGAKGIVFGPLLACAPGIILAMYRSMLMLEKEKS</sequence>
<dbReference type="PANTHER" id="PTHR21716:SF4">
    <property type="entry name" value="TRANSMEMBRANE PROTEIN 245"/>
    <property type="match status" value="1"/>
</dbReference>
<name>A0A098VSE7_9MICR</name>
<evidence type="ECO:0000256" key="3">
    <source>
        <dbReference type="ARBA" id="ARBA00022692"/>
    </source>
</evidence>
<protein>
    <submittedName>
        <fullName evidence="7">Uncharacterized protein</fullName>
    </submittedName>
</protein>
<dbReference type="VEuPathDB" id="MicrosporidiaDB:DI09_25p250"/>
<keyword evidence="3 6" id="KW-0812">Transmembrane</keyword>
<accession>A0A098VSE7</accession>
<organism evidence="7 8">
    <name type="scientific">Mitosporidium daphniae</name>
    <dbReference type="NCBI Taxonomy" id="1485682"/>
    <lineage>
        <taxon>Eukaryota</taxon>
        <taxon>Fungi</taxon>
        <taxon>Fungi incertae sedis</taxon>
        <taxon>Microsporidia</taxon>
        <taxon>Mitosporidium</taxon>
    </lineage>
</organism>
<feature type="transmembrane region" description="Helical" evidence="6">
    <location>
        <begin position="251"/>
        <end position="273"/>
    </location>
</feature>
<evidence type="ECO:0000256" key="5">
    <source>
        <dbReference type="ARBA" id="ARBA00023136"/>
    </source>
</evidence>
<dbReference type="EMBL" id="JMKJ01000177">
    <property type="protein sequence ID" value="KGG51865.1"/>
    <property type="molecule type" value="Genomic_DNA"/>
</dbReference>
<dbReference type="AlphaFoldDB" id="A0A098VSE7"/>
<keyword evidence="8" id="KW-1185">Reference proteome</keyword>
<feature type="transmembrane region" description="Helical" evidence="6">
    <location>
        <begin position="188"/>
        <end position="205"/>
    </location>
</feature>
<feature type="transmembrane region" description="Helical" evidence="6">
    <location>
        <begin position="424"/>
        <end position="449"/>
    </location>
</feature>
<proteinExistence type="inferred from homology"/>
<feature type="transmembrane region" description="Helical" evidence="6">
    <location>
        <begin position="50"/>
        <end position="70"/>
    </location>
</feature>
<dbReference type="Pfam" id="PF01594">
    <property type="entry name" value="AI-2E_transport"/>
    <property type="match status" value="1"/>
</dbReference>
<reference evidence="7 8" key="1">
    <citation type="submission" date="2014-04" db="EMBL/GenBank/DDBJ databases">
        <title>A new species of microsporidia sheds light on the evolution of extreme parasitism.</title>
        <authorList>
            <person name="Haag K.L."/>
            <person name="James T.Y."/>
            <person name="Larsson R."/>
            <person name="Schaer T.M."/>
            <person name="Refardt D."/>
            <person name="Pombert J.-F."/>
            <person name="Ebert D."/>
        </authorList>
    </citation>
    <scope>NUCLEOTIDE SEQUENCE [LARGE SCALE GENOMIC DNA]</scope>
    <source>
        <strain evidence="7 8">UGP3</strain>
        <tissue evidence="7">Spores</tissue>
    </source>
</reference>